<proteinExistence type="predicted"/>
<evidence type="ECO:0000313" key="1">
    <source>
        <dbReference type="EMBL" id="VVC25916.1"/>
    </source>
</evidence>
<dbReference type="OrthoDB" id="6599971at2759"/>
<reference evidence="1 2" key="1">
    <citation type="submission" date="2019-08" db="EMBL/GenBank/DDBJ databases">
        <authorList>
            <person name="Alioto T."/>
            <person name="Alioto T."/>
            <person name="Gomez Garrido J."/>
        </authorList>
    </citation>
    <scope>NUCLEOTIDE SEQUENCE [LARGE SCALE GENOMIC DNA]</scope>
</reference>
<organism evidence="1 2">
    <name type="scientific">Cinara cedri</name>
    <dbReference type="NCBI Taxonomy" id="506608"/>
    <lineage>
        <taxon>Eukaryota</taxon>
        <taxon>Metazoa</taxon>
        <taxon>Ecdysozoa</taxon>
        <taxon>Arthropoda</taxon>
        <taxon>Hexapoda</taxon>
        <taxon>Insecta</taxon>
        <taxon>Pterygota</taxon>
        <taxon>Neoptera</taxon>
        <taxon>Paraneoptera</taxon>
        <taxon>Hemiptera</taxon>
        <taxon>Sternorrhyncha</taxon>
        <taxon>Aphidomorpha</taxon>
        <taxon>Aphidoidea</taxon>
        <taxon>Aphididae</taxon>
        <taxon>Lachninae</taxon>
        <taxon>Cinara</taxon>
    </lineage>
</organism>
<protein>
    <submittedName>
        <fullName evidence="1">Uncharacterized protein</fullName>
    </submittedName>
</protein>
<sequence>MFNKEFNLSFRPLVSHSCRKYEAYTIKIEAAESEAHTNNLKQELELHQRKASSACTGLQNDTKLTKNNPDDVTVISPEYTIEKIYHTFLVSGHSYLPCDSKHFYLRTLEKGYFGGTQKKTF</sequence>
<gene>
    <name evidence="1" type="ORF">CINCED_3A014872</name>
</gene>
<dbReference type="EMBL" id="CABPRJ010000022">
    <property type="protein sequence ID" value="VVC25916.1"/>
    <property type="molecule type" value="Genomic_DNA"/>
</dbReference>
<accession>A0A5E4M2W5</accession>
<evidence type="ECO:0000313" key="2">
    <source>
        <dbReference type="Proteomes" id="UP000325440"/>
    </source>
</evidence>
<dbReference type="Proteomes" id="UP000325440">
    <property type="component" value="Unassembled WGS sequence"/>
</dbReference>
<dbReference type="AlphaFoldDB" id="A0A5E4M2W5"/>
<keyword evidence="2" id="KW-1185">Reference proteome</keyword>
<name>A0A5E4M2W5_9HEMI</name>